<dbReference type="InterPro" id="IPR041473">
    <property type="entry name" value="CtsR_C"/>
</dbReference>
<dbReference type="Pfam" id="PF05848">
    <property type="entry name" value="CtsR"/>
    <property type="match status" value="1"/>
</dbReference>
<dbReference type="eggNOG" id="COG4463">
    <property type="taxonomic scope" value="Bacteria"/>
</dbReference>
<accession>A0A073ISL8</accession>
<evidence type="ECO:0000259" key="1">
    <source>
        <dbReference type="Pfam" id="PF05848"/>
    </source>
</evidence>
<sequence length="161" mass="18290">MSASSLTSKIEEYIEQLLEENGSGAISLRRKDLAELFECVPSQINYVLRSKFAPENGFLVESQRGGHGYIRVVQLTFKNCDEEVTHIQDLIGSRTSEQESKRLLMNLQNRKLLSARERLLIEVALRSQDENGRALFDVSIHKREIMRAALLKKLLTSLALS</sequence>
<dbReference type="PATRIC" id="fig|2754.20.peg.796"/>
<dbReference type="RefSeq" id="WP_037975614.1">
    <property type="nucleotide sequence ID" value="NZ_CALIAO010000055.1"/>
</dbReference>
<dbReference type="EMBL" id="JMKI01000026">
    <property type="protein sequence ID" value="KEJ92510.1"/>
    <property type="molecule type" value="Genomic_DNA"/>
</dbReference>
<dbReference type="GeneID" id="90983384"/>
<dbReference type="Pfam" id="PF17727">
    <property type="entry name" value="CtsR_C"/>
    <property type="match status" value="1"/>
</dbReference>
<dbReference type="STRING" id="2754.EH55_03360"/>
<keyword evidence="4" id="KW-1185">Reference proteome</keyword>
<dbReference type="InterPro" id="IPR041908">
    <property type="entry name" value="CtsR_C_sf"/>
</dbReference>
<protein>
    <submittedName>
        <fullName evidence="3">CtsR family transcriptional regulator</fullName>
    </submittedName>
</protein>
<name>A0A073ISL8_9BACT</name>
<gene>
    <name evidence="3" type="ORF">EH55_03360</name>
</gene>
<feature type="domain" description="CtsR N-terminal HTH" evidence="1">
    <location>
        <begin position="5"/>
        <end position="75"/>
    </location>
</feature>
<dbReference type="Proteomes" id="UP000027665">
    <property type="component" value="Unassembled WGS sequence"/>
</dbReference>
<dbReference type="InterPro" id="IPR040465">
    <property type="entry name" value="CtsR_N"/>
</dbReference>
<dbReference type="Gene3D" id="3.30.56.130">
    <property type="entry name" value="Transcriptional regulator CtsR, winged HTH domain"/>
    <property type="match status" value="1"/>
</dbReference>
<comment type="caution">
    <text evidence="3">The sequence shown here is derived from an EMBL/GenBank/DDBJ whole genome shotgun (WGS) entry which is preliminary data.</text>
</comment>
<dbReference type="OrthoDB" id="1680813at2"/>
<evidence type="ECO:0000259" key="2">
    <source>
        <dbReference type="Pfam" id="PF17727"/>
    </source>
</evidence>
<feature type="domain" description="CtsR C-terminal dimerization" evidence="2">
    <location>
        <begin position="84"/>
        <end position="156"/>
    </location>
</feature>
<organism evidence="3 4">
    <name type="scientific">Synergistes jonesii</name>
    <dbReference type="NCBI Taxonomy" id="2754"/>
    <lineage>
        <taxon>Bacteria</taxon>
        <taxon>Thermotogati</taxon>
        <taxon>Synergistota</taxon>
        <taxon>Synergistia</taxon>
        <taxon>Synergistales</taxon>
        <taxon>Synergistaceae</taxon>
        <taxon>Synergistes</taxon>
    </lineage>
</organism>
<evidence type="ECO:0000313" key="3">
    <source>
        <dbReference type="EMBL" id="KEJ92510.1"/>
    </source>
</evidence>
<dbReference type="Gene3D" id="1.10.1200.150">
    <property type="entry name" value="Transcriptional regulator CtsR, C-terminal domain"/>
    <property type="match status" value="1"/>
</dbReference>
<dbReference type="InterPro" id="IPR041902">
    <property type="entry name" value="CtsR_N_sf"/>
</dbReference>
<evidence type="ECO:0000313" key="4">
    <source>
        <dbReference type="Proteomes" id="UP000027665"/>
    </source>
</evidence>
<proteinExistence type="predicted"/>
<reference evidence="3 4" key="1">
    <citation type="submission" date="2014-04" db="EMBL/GenBank/DDBJ databases">
        <title>Draft Genome Sequence of Synergistes jonesii.</title>
        <authorList>
            <person name="Coil D.A."/>
            <person name="Eisen J.A."/>
            <person name="Holland-Moritz H.E."/>
        </authorList>
    </citation>
    <scope>NUCLEOTIDE SEQUENCE [LARGE SCALE GENOMIC DNA]</scope>
    <source>
        <strain evidence="3 4">78-1</strain>
    </source>
</reference>
<dbReference type="AlphaFoldDB" id="A0A073ISL8"/>